<protein>
    <submittedName>
        <fullName evidence="2">Uncharacterized protein</fullName>
    </submittedName>
</protein>
<reference evidence="2 3" key="1">
    <citation type="submission" date="2007-06" db="EMBL/GenBank/DDBJ databases">
        <title>The Genome Sequence of Coccidioides posadasii RMSCC_3488.</title>
        <authorList>
            <consortium name="Coccidioides Genome Resources Consortium"/>
            <consortium name="The Broad Institute Genome Sequencing Platform"/>
            <person name="Henn M.R."/>
            <person name="Sykes S."/>
            <person name="Young S."/>
            <person name="Jaffe D."/>
            <person name="Berlin A."/>
            <person name="Alvarez P."/>
            <person name="Butler J."/>
            <person name="Gnerre S."/>
            <person name="Grabherr M."/>
            <person name="Mauceli E."/>
            <person name="Brockman W."/>
            <person name="Kodira C."/>
            <person name="Alvarado L."/>
            <person name="Zeng Q."/>
            <person name="Crawford M."/>
            <person name="Antoine C."/>
            <person name="Devon K."/>
            <person name="Galgiani J."/>
            <person name="Orsborn K."/>
            <person name="Lewis M.L."/>
            <person name="Nusbaum C."/>
            <person name="Galagan J."/>
            <person name="Birren B."/>
        </authorList>
    </citation>
    <scope>NUCLEOTIDE SEQUENCE [LARGE SCALE GENOMIC DNA]</scope>
    <source>
        <strain evidence="2 3">RMSCC 3488</strain>
    </source>
</reference>
<organism evidence="2 3">
    <name type="scientific">Coccidioides posadasii RMSCC 3488</name>
    <dbReference type="NCBI Taxonomy" id="454284"/>
    <lineage>
        <taxon>Eukaryota</taxon>
        <taxon>Fungi</taxon>
        <taxon>Dikarya</taxon>
        <taxon>Ascomycota</taxon>
        <taxon>Pezizomycotina</taxon>
        <taxon>Eurotiomycetes</taxon>
        <taxon>Eurotiomycetidae</taxon>
        <taxon>Onygenales</taxon>
        <taxon>Onygenaceae</taxon>
        <taxon>Coccidioides</taxon>
    </lineage>
</organism>
<name>A0A0J6IM34_COCPO</name>
<dbReference type="AlphaFoldDB" id="A0A0J6IM34"/>
<evidence type="ECO:0000313" key="2">
    <source>
        <dbReference type="EMBL" id="KMM72992.1"/>
    </source>
</evidence>
<evidence type="ECO:0000313" key="3">
    <source>
        <dbReference type="Proteomes" id="UP000054567"/>
    </source>
</evidence>
<dbReference type="Proteomes" id="UP000054567">
    <property type="component" value="Unassembled WGS sequence"/>
</dbReference>
<feature type="region of interest" description="Disordered" evidence="1">
    <location>
        <begin position="43"/>
        <end position="102"/>
    </location>
</feature>
<reference evidence="3" key="3">
    <citation type="journal article" date="2010" name="Genome Res.">
        <title>Population genomic sequencing of Coccidioides fungi reveals recent hybridization and transposon control.</title>
        <authorList>
            <person name="Neafsey D.E."/>
            <person name="Barker B.M."/>
            <person name="Sharpton T.J."/>
            <person name="Stajich J.E."/>
            <person name="Park D.J."/>
            <person name="Whiston E."/>
            <person name="Hung C.-Y."/>
            <person name="McMahan C."/>
            <person name="White J."/>
            <person name="Sykes S."/>
            <person name="Heiman D."/>
            <person name="Young S."/>
            <person name="Zeng Q."/>
            <person name="Abouelleil A."/>
            <person name="Aftuck L."/>
            <person name="Bessette D."/>
            <person name="Brown A."/>
            <person name="FitzGerald M."/>
            <person name="Lui A."/>
            <person name="Macdonald J.P."/>
            <person name="Priest M."/>
            <person name="Orbach M.J."/>
            <person name="Galgiani J.N."/>
            <person name="Kirkland T.N."/>
            <person name="Cole G.T."/>
            <person name="Birren B.W."/>
            <person name="Henn M.R."/>
            <person name="Taylor J.W."/>
            <person name="Rounsley S.D."/>
        </authorList>
    </citation>
    <scope>NUCLEOTIDE SEQUENCE [LARGE SCALE GENOMIC DNA]</scope>
    <source>
        <strain evidence="3">RMSCC 3488</strain>
    </source>
</reference>
<reference evidence="3" key="2">
    <citation type="journal article" date="2009" name="Genome Res.">
        <title>Comparative genomic analyses of the human fungal pathogens Coccidioides and their relatives.</title>
        <authorList>
            <person name="Sharpton T.J."/>
            <person name="Stajich J.E."/>
            <person name="Rounsley S.D."/>
            <person name="Gardner M.J."/>
            <person name="Wortman J.R."/>
            <person name="Jordar V.S."/>
            <person name="Maiti R."/>
            <person name="Kodira C.D."/>
            <person name="Neafsey D.E."/>
            <person name="Zeng Q."/>
            <person name="Hung C.-Y."/>
            <person name="McMahan C."/>
            <person name="Muszewska A."/>
            <person name="Grynberg M."/>
            <person name="Mandel M.A."/>
            <person name="Kellner E.M."/>
            <person name="Barker B.M."/>
            <person name="Galgiani J.N."/>
            <person name="Orbach M.J."/>
            <person name="Kirkland T.N."/>
            <person name="Cole G.T."/>
            <person name="Henn M.R."/>
            <person name="Birren B.W."/>
            <person name="Taylor J.W."/>
        </authorList>
    </citation>
    <scope>NUCLEOTIDE SEQUENCE [LARGE SCALE GENOMIC DNA]</scope>
    <source>
        <strain evidence="3">RMSCC 3488</strain>
    </source>
</reference>
<gene>
    <name evidence="2" type="ORF">CPAG_09281</name>
</gene>
<evidence type="ECO:0000256" key="1">
    <source>
        <dbReference type="SAM" id="MobiDB-lite"/>
    </source>
</evidence>
<feature type="compositionally biased region" description="Polar residues" evidence="1">
    <location>
        <begin position="87"/>
        <end position="102"/>
    </location>
</feature>
<accession>A0A0J6IM34</accession>
<dbReference type="VEuPathDB" id="FungiDB:CPAG_09281"/>
<dbReference type="EMBL" id="DS268114">
    <property type="protein sequence ID" value="KMM72992.1"/>
    <property type="molecule type" value="Genomic_DNA"/>
</dbReference>
<proteinExistence type="predicted"/>
<sequence>MRDWAKEQRDEFIKAANKRHTLFQSQNLITSEREMTSEFTTALDDSDTSNVSNDSDFHGAHWSFAHPGDTAKEGSQLLRETQKKPRTYTNLDDSVGNKSLHS</sequence>